<dbReference type="PANTHER" id="PTHR35007:SF4">
    <property type="entry name" value="CONSERVED TRANSMEMBRANE PROTEIN-RELATED"/>
    <property type="match status" value="1"/>
</dbReference>
<evidence type="ECO:0000313" key="3">
    <source>
        <dbReference type="Proteomes" id="UP000256661"/>
    </source>
</evidence>
<keyword evidence="1" id="KW-0812">Transmembrane</keyword>
<organism evidence="2 3">
    <name type="scientific">Thermomonospora umbrina</name>
    <dbReference type="NCBI Taxonomy" id="111806"/>
    <lineage>
        <taxon>Bacteria</taxon>
        <taxon>Bacillati</taxon>
        <taxon>Actinomycetota</taxon>
        <taxon>Actinomycetes</taxon>
        <taxon>Streptosporangiales</taxon>
        <taxon>Thermomonosporaceae</taxon>
        <taxon>Thermomonospora</taxon>
    </lineage>
</organism>
<sequence length="108" mass="11051">MLAACWRIGVDKGGAFAAVVGGVATALRDDEAQRLEIAAQLAGPRATARLLAGLPLLGLALGVALGADPLAFLLGTIPGMLCLLSGIGLDVVGLWWTHRLARSAEIPR</sequence>
<evidence type="ECO:0000256" key="1">
    <source>
        <dbReference type="SAM" id="Phobius"/>
    </source>
</evidence>
<dbReference type="EMBL" id="QTTT01000001">
    <property type="protein sequence ID" value="REE97088.1"/>
    <property type="molecule type" value="Genomic_DNA"/>
</dbReference>
<feature type="transmembrane region" description="Helical" evidence="1">
    <location>
        <begin position="50"/>
        <end position="67"/>
    </location>
</feature>
<name>A0A3D9SML5_9ACTN</name>
<protein>
    <recommendedName>
        <fullName evidence="4">Tight adherence protein B</fullName>
    </recommendedName>
</protein>
<accession>A0A3D9SML5</accession>
<evidence type="ECO:0008006" key="4">
    <source>
        <dbReference type="Google" id="ProtNLM"/>
    </source>
</evidence>
<keyword evidence="1" id="KW-0472">Membrane</keyword>
<feature type="transmembrane region" description="Helical" evidence="1">
    <location>
        <begin position="73"/>
        <end position="96"/>
    </location>
</feature>
<evidence type="ECO:0000313" key="2">
    <source>
        <dbReference type="EMBL" id="REE97088.1"/>
    </source>
</evidence>
<gene>
    <name evidence="2" type="ORF">DFJ69_2544</name>
</gene>
<keyword evidence="1" id="KW-1133">Transmembrane helix</keyword>
<proteinExistence type="predicted"/>
<comment type="caution">
    <text evidence="2">The sequence shown here is derived from an EMBL/GenBank/DDBJ whole genome shotgun (WGS) entry which is preliminary data.</text>
</comment>
<dbReference type="PANTHER" id="PTHR35007">
    <property type="entry name" value="INTEGRAL MEMBRANE PROTEIN-RELATED"/>
    <property type="match status" value="1"/>
</dbReference>
<keyword evidence="3" id="KW-1185">Reference proteome</keyword>
<dbReference type="Proteomes" id="UP000256661">
    <property type="component" value="Unassembled WGS sequence"/>
</dbReference>
<dbReference type="AlphaFoldDB" id="A0A3D9SML5"/>
<reference evidence="2 3" key="1">
    <citation type="submission" date="2018-08" db="EMBL/GenBank/DDBJ databases">
        <title>Sequencing the genomes of 1000 actinobacteria strains.</title>
        <authorList>
            <person name="Klenk H.-P."/>
        </authorList>
    </citation>
    <scope>NUCLEOTIDE SEQUENCE [LARGE SCALE GENOMIC DNA]</scope>
    <source>
        <strain evidence="2 3">DSM 43927</strain>
    </source>
</reference>